<reference evidence="1" key="1">
    <citation type="submission" date="2019-08" db="EMBL/GenBank/DDBJ databases">
        <authorList>
            <person name="Kucharzyk K."/>
            <person name="Murdoch R.W."/>
            <person name="Higgins S."/>
            <person name="Loffler F."/>
        </authorList>
    </citation>
    <scope>NUCLEOTIDE SEQUENCE</scope>
</reference>
<name>A0A645HNL2_9ZZZZ</name>
<organism evidence="1">
    <name type="scientific">bioreactor metagenome</name>
    <dbReference type="NCBI Taxonomy" id="1076179"/>
    <lineage>
        <taxon>unclassified sequences</taxon>
        <taxon>metagenomes</taxon>
        <taxon>ecological metagenomes</taxon>
    </lineage>
</organism>
<gene>
    <name evidence="1" type="ORF">SDC9_187957</name>
</gene>
<dbReference type="EMBL" id="VSSQ01096824">
    <property type="protein sequence ID" value="MPN40420.1"/>
    <property type="molecule type" value="Genomic_DNA"/>
</dbReference>
<evidence type="ECO:0000313" key="1">
    <source>
        <dbReference type="EMBL" id="MPN40420.1"/>
    </source>
</evidence>
<protein>
    <submittedName>
        <fullName evidence="1">Uncharacterized protein</fullName>
    </submittedName>
</protein>
<proteinExistence type="predicted"/>
<dbReference type="AlphaFoldDB" id="A0A645HNL2"/>
<sequence length="96" mass="10555">MFLLGDSDHELAGIAADKFDITDIIKLSVDPGIADCLFIQFDSNYLFGIRTADNSDCSGSAIGINNNFLFCQAGIFDRFLIENFSLYGIYLIEGGR</sequence>
<accession>A0A645HNL2</accession>
<comment type="caution">
    <text evidence="1">The sequence shown here is derived from an EMBL/GenBank/DDBJ whole genome shotgun (WGS) entry which is preliminary data.</text>
</comment>